<sequence>MSEDRLEQIRRDWEENYGMALANGDIDWFISEGERLRDSLQICRGENAKRCEDLQEVTRMAQDYRNRAWEASEKDATIATLRGKIEKAIGKLNWMLAPGQTRKEAVEILTEALATPAKEDSGERQGSLPGD</sequence>
<name>A0A0F9E6L6_9ZZZZ</name>
<protein>
    <submittedName>
        <fullName evidence="1">Uncharacterized protein</fullName>
    </submittedName>
</protein>
<dbReference type="AlphaFoldDB" id="A0A0F9E6L6"/>
<proteinExistence type="predicted"/>
<organism evidence="1">
    <name type="scientific">marine sediment metagenome</name>
    <dbReference type="NCBI Taxonomy" id="412755"/>
    <lineage>
        <taxon>unclassified sequences</taxon>
        <taxon>metagenomes</taxon>
        <taxon>ecological metagenomes</taxon>
    </lineage>
</organism>
<comment type="caution">
    <text evidence="1">The sequence shown here is derived from an EMBL/GenBank/DDBJ whole genome shotgun (WGS) entry which is preliminary data.</text>
</comment>
<dbReference type="EMBL" id="LAZR01028684">
    <property type="protein sequence ID" value="KKL61851.1"/>
    <property type="molecule type" value="Genomic_DNA"/>
</dbReference>
<gene>
    <name evidence="1" type="ORF">LCGC14_2191150</name>
</gene>
<evidence type="ECO:0000313" key="1">
    <source>
        <dbReference type="EMBL" id="KKL61851.1"/>
    </source>
</evidence>
<accession>A0A0F9E6L6</accession>
<reference evidence="1" key="1">
    <citation type="journal article" date="2015" name="Nature">
        <title>Complex archaea that bridge the gap between prokaryotes and eukaryotes.</title>
        <authorList>
            <person name="Spang A."/>
            <person name="Saw J.H."/>
            <person name="Jorgensen S.L."/>
            <person name="Zaremba-Niedzwiedzka K."/>
            <person name="Martijn J."/>
            <person name="Lind A.E."/>
            <person name="van Eijk R."/>
            <person name="Schleper C."/>
            <person name="Guy L."/>
            <person name="Ettema T.J."/>
        </authorList>
    </citation>
    <scope>NUCLEOTIDE SEQUENCE</scope>
</reference>